<dbReference type="EMBL" id="JRAK01000011">
    <property type="protein sequence ID" value="KGN94594.1"/>
    <property type="molecule type" value="Genomic_DNA"/>
</dbReference>
<dbReference type="AlphaFoldDB" id="A0A0A2G276"/>
<gene>
    <name evidence="2" type="ORF">HR15_00780</name>
</gene>
<evidence type="ECO:0000256" key="1">
    <source>
        <dbReference type="SAM" id="MobiDB-lite"/>
    </source>
</evidence>
<feature type="region of interest" description="Disordered" evidence="1">
    <location>
        <begin position="87"/>
        <end position="110"/>
    </location>
</feature>
<reference evidence="2 3" key="1">
    <citation type="submission" date="2014-08" db="EMBL/GenBank/DDBJ databases">
        <title>Porphyromonas gulae strain:COT-052_OH3439 Genome sequencing.</title>
        <authorList>
            <person name="Wallis C."/>
            <person name="Deusch O."/>
            <person name="O'Flynn C."/>
            <person name="Davis I."/>
            <person name="Jospin G."/>
            <person name="Darling A.E."/>
            <person name="Coil D.A."/>
            <person name="Alexiev A."/>
            <person name="Horsfall A."/>
            <person name="Kirkwood N."/>
            <person name="Harris S."/>
            <person name="Eisen J.A."/>
        </authorList>
    </citation>
    <scope>NUCLEOTIDE SEQUENCE [LARGE SCALE GENOMIC DNA]</scope>
    <source>
        <strain evidence="3">COT-052 OH3439</strain>
    </source>
</reference>
<sequence length="110" mass="12709">MNVACYVCCCILIVALATIIIVLIDRCIKLKIRDKELKYGEKENQARRDAMLNNQSDWKSWKSMTETLLKTNEEIIKKWIEHGPIRELPSQQDTSQTPTSQTNNNESPNN</sequence>
<name>A0A0A2G276_9PORP</name>
<protein>
    <submittedName>
        <fullName evidence="2">Uncharacterized protein</fullName>
    </submittedName>
</protein>
<dbReference type="RefSeq" id="WP_039423088.1">
    <property type="nucleotide sequence ID" value="NZ_JRAK01000011.1"/>
</dbReference>
<comment type="caution">
    <text evidence="2">The sequence shown here is derived from an EMBL/GenBank/DDBJ whole genome shotgun (WGS) entry which is preliminary data.</text>
</comment>
<feature type="compositionally biased region" description="Low complexity" evidence="1">
    <location>
        <begin position="89"/>
        <end position="110"/>
    </location>
</feature>
<keyword evidence="3" id="KW-1185">Reference proteome</keyword>
<evidence type="ECO:0000313" key="2">
    <source>
        <dbReference type="EMBL" id="KGN94594.1"/>
    </source>
</evidence>
<evidence type="ECO:0000313" key="3">
    <source>
        <dbReference type="Proteomes" id="UP000030146"/>
    </source>
</evidence>
<proteinExistence type="predicted"/>
<dbReference type="PATRIC" id="fig|111105.18.peg.1738"/>
<accession>A0A0A2G276</accession>
<dbReference type="Proteomes" id="UP000030146">
    <property type="component" value="Unassembled WGS sequence"/>
</dbReference>
<organism evidence="2 3">
    <name type="scientific">Porphyromonas gulae</name>
    <dbReference type="NCBI Taxonomy" id="111105"/>
    <lineage>
        <taxon>Bacteria</taxon>
        <taxon>Pseudomonadati</taxon>
        <taxon>Bacteroidota</taxon>
        <taxon>Bacteroidia</taxon>
        <taxon>Bacteroidales</taxon>
        <taxon>Porphyromonadaceae</taxon>
        <taxon>Porphyromonas</taxon>
    </lineage>
</organism>